<dbReference type="Proteomes" id="UP000632849">
    <property type="component" value="Unassembled WGS sequence"/>
</dbReference>
<dbReference type="InterPro" id="IPR009057">
    <property type="entry name" value="Homeodomain-like_sf"/>
</dbReference>
<keyword evidence="2" id="KW-0238">DNA-binding</keyword>
<dbReference type="PROSITE" id="PS00041">
    <property type="entry name" value="HTH_ARAC_FAMILY_1"/>
    <property type="match status" value="1"/>
</dbReference>
<proteinExistence type="predicted"/>
<evidence type="ECO:0000256" key="1">
    <source>
        <dbReference type="ARBA" id="ARBA00023015"/>
    </source>
</evidence>
<dbReference type="EMBL" id="BNBE01000001">
    <property type="protein sequence ID" value="GHF90732.1"/>
    <property type="molecule type" value="Genomic_DNA"/>
</dbReference>
<dbReference type="PANTHER" id="PTHR46796:SF6">
    <property type="entry name" value="ARAC SUBFAMILY"/>
    <property type="match status" value="1"/>
</dbReference>
<dbReference type="GO" id="GO:0043565">
    <property type="term" value="F:sequence-specific DNA binding"/>
    <property type="evidence" value="ECO:0007669"/>
    <property type="project" value="InterPro"/>
</dbReference>
<dbReference type="PROSITE" id="PS01124">
    <property type="entry name" value="HTH_ARAC_FAMILY_2"/>
    <property type="match status" value="1"/>
</dbReference>
<reference evidence="6" key="2">
    <citation type="submission" date="2020-09" db="EMBL/GenBank/DDBJ databases">
        <authorList>
            <person name="Sun Q."/>
            <person name="Ohkuma M."/>
        </authorList>
    </citation>
    <scope>NUCLEOTIDE SEQUENCE</scope>
    <source>
        <strain evidence="6">JCM 4122</strain>
    </source>
</reference>
<sequence>MPATVRLRAREGFDQWTHMVGELVMPVSLSTPYADDRFRATATSVPLGDTGLSGFSFSPMSARRAAAHIRRGDPERYFLFLVHGTAVGIEQRRNTALLAAGSMGLFDTSHPLACEFFDEGEDRLSRVSLIPLRRDLLPVPRDRADALLGTALPAGTVSGTLLASYVSGLRALAGRADAAELHRLGAATLALASAYLATATDSTAPLPEETRREVLVARIRAFIDARLSDPGLDPATVAAHHHISVRLLHRLFEDQPETVAARIRRLRLERVRADLADPRLARHTVAALAARRGYRHPADFNRAFRRAYGLPPGEYRRLAGRPRTTEGGPGATPDPPPPVTGA</sequence>
<dbReference type="InterPro" id="IPR018062">
    <property type="entry name" value="HTH_AraC-typ_CS"/>
</dbReference>
<organism evidence="6 7">
    <name type="scientific">Streptomyces filamentosus</name>
    <name type="common">Streptomyces roseosporus</name>
    <dbReference type="NCBI Taxonomy" id="67294"/>
    <lineage>
        <taxon>Bacteria</taxon>
        <taxon>Bacillati</taxon>
        <taxon>Actinomycetota</taxon>
        <taxon>Actinomycetes</taxon>
        <taxon>Kitasatosporales</taxon>
        <taxon>Streptomycetaceae</taxon>
        <taxon>Streptomyces</taxon>
    </lineage>
</organism>
<evidence type="ECO:0000256" key="2">
    <source>
        <dbReference type="ARBA" id="ARBA00023125"/>
    </source>
</evidence>
<evidence type="ECO:0000313" key="7">
    <source>
        <dbReference type="Proteomes" id="UP000632849"/>
    </source>
</evidence>
<dbReference type="Pfam" id="PF12833">
    <property type="entry name" value="HTH_18"/>
    <property type="match status" value="1"/>
</dbReference>
<dbReference type="AlphaFoldDB" id="A0A919EK12"/>
<evidence type="ECO:0000259" key="5">
    <source>
        <dbReference type="PROSITE" id="PS01124"/>
    </source>
</evidence>
<feature type="domain" description="HTH araC/xylS-type" evidence="5">
    <location>
        <begin position="217"/>
        <end position="318"/>
    </location>
</feature>
<dbReference type="InterPro" id="IPR018060">
    <property type="entry name" value="HTH_AraC"/>
</dbReference>
<keyword evidence="7" id="KW-1185">Reference proteome</keyword>
<comment type="caution">
    <text evidence="6">The sequence shown here is derived from an EMBL/GenBank/DDBJ whole genome shotgun (WGS) entry which is preliminary data.</text>
</comment>
<dbReference type="SMART" id="SM00342">
    <property type="entry name" value="HTH_ARAC"/>
    <property type="match status" value="1"/>
</dbReference>
<protein>
    <submittedName>
        <fullName evidence="6">AraC family transcriptional regulator</fullName>
    </submittedName>
</protein>
<dbReference type="GO" id="GO:0003700">
    <property type="term" value="F:DNA-binding transcription factor activity"/>
    <property type="evidence" value="ECO:0007669"/>
    <property type="project" value="InterPro"/>
</dbReference>
<feature type="compositionally biased region" description="Pro residues" evidence="4">
    <location>
        <begin position="332"/>
        <end position="342"/>
    </location>
</feature>
<name>A0A919EK12_STRFL</name>
<dbReference type="InterPro" id="IPR050204">
    <property type="entry name" value="AraC_XylS_family_regulators"/>
</dbReference>
<gene>
    <name evidence="6" type="ORF">GCM10017667_19870</name>
</gene>
<dbReference type="RefSeq" id="WP_229915267.1">
    <property type="nucleotide sequence ID" value="NZ_BNBE01000001.1"/>
</dbReference>
<dbReference type="Gene3D" id="1.10.10.60">
    <property type="entry name" value="Homeodomain-like"/>
    <property type="match status" value="1"/>
</dbReference>
<reference evidence="6" key="1">
    <citation type="journal article" date="2014" name="Int. J. Syst. Evol. Microbiol.">
        <title>Complete genome sequence of Corynebacterium casei LMG S-19264T (=DSM 44701T), isolated from a smear-ripened cheese.</title>
        <authorList>
            <consortium name="US DOE Joint Genome Institute (JGI-PGF)"/>
            <person name="Walter F."/>
            <person name="Albersmeier A."/>
            <person name="Kalinowski J."/>
            <person name="Ruckert C."/>
        </authorList>
    </citation>
    <scope>NUCLEOTIDE SEQUENCE</scope>
    <source>
        <strain evidence="6">JCM 4122</strain>
    </source>
</reference>
<dbReference type="PANTHER" id="PTHR46796">
    <property type="entry name" value="HTH-TYPE TRANSCRIPTIONAL ACTIVATOR RHAS-RELATED"/>
    <property type="match status" value="1"/>
</dbReference>
<feature type="region of interest" description="Disordered" evidence="4">
    <location>
        <begin position="314"/>
        <end position="342"/>
    </location>
</feature>
<accession>A0A919EK12</accession>
<evidence type="ECO:0000313" key="6">
    <source>
        <dbReference type="EMBL" id="GHF90732.1"/>
    </source>
</evidence>
<keyword evidence="1" id="KW-0805">Transcription regulation</keyword>
<dbReference type="SUPFAM" id="SSF46689">
    <property type="entry name" value="Homeodomain-like"/>
    <property type="match status" value="1"/>
</dbReference>
<keyword evidence="3" id="KW-0804">Transcription</keyword>
<evidence type="ECO:0000256" key="4">
    <source>
        <dbReference type="SAM" id="MobiDB-lite"/>
    </source>
</evidence>
<evidence type="ECO:0000256" key="3">
    <source>
        <dbReference type="ARBA" id="ARBA00023163"/>
    </source>
</evidence>